<evidence type="ECO:0000256" key="1">
    <source>
        <dbReference type="ARBA" id="ARBA00004141"/>
    </source>
</evidence>
<sequence length="88" mass="10086">MFKSEYGLIINTFKPHYASNCLIVTGAIVCCVCYLGILGALRENRCMLISFYIVLFLLMLVELAMACIFLVVEREVRPPFHYTTELDK</sequence>
<accession>A0A8M1KJD2</accession>
<keyword evidence="6" id="KW-1185">Reference proteome</keyword>
<name>A0A8M1KJD2_CLUHA</name>
<keyword evidence="3 5" id="KW-1133">Transmembrane helix</keyword>
<evidence type="ECO:0000256" key="3">
    <source>
        <dbReference type="ARBA" id="ARBA00022989"/>
    </source>
</evidence>
<dbReference type="RefSeq" id="XP_042564176.1">
    <property type="nucleotide sequence ID" value="XM_042708242.1"/>
</dbReference>
<dbReference type="Pfam" id="PF00335">
    <property type="entry name" value="Tetraspanin"/>
    <property type="match status" value="1"/>
</dbReference>
<dbReference type="GeneID" id="122133023"/>
<keyword evidence="4 5" id="KW-0472">Membrane</keyword>
<evidence type="ECO:0000313" key="7">
    <source>
        <dbReference type="RefSeq" id="XP_042564176.1"/>
    </source>
</evidence>
<dbReference type="PANTHER" id="PTHR19282">
    <property type="entry name" value="TETRASPANIN"/>
    <property type="match status" value="1"/>
</dbReference>
<evidence type="ECO:0000313" key="6">
    <source>
        <dbReference type="Proteomes" id="UP000515152"/>
    </source>
</evidence>
<dbReference type="AlphaFoldDB" id="A0A8M1KJD2"/>
<keyword evidence="2 5" id="KW-0812">Transmembrane</keyword>
<feature type="transmembrane region" description="Helical" evidence="5">
    <location>
        <begin position="47"/>
        <end position="72"/>
    </location>
</feature>
<dbReference type="GO" id="GO:0005886">
    <property type="term" value="C:plasma membrane"/>
    <property type="evidence" value="ECO:0007669"/>
    <property type="project" value="TreeGrafter"/>
</dbReference>
<evidence type="ECO:0000256" key="2">
    <source>
        <dbReference type="ARBA" id="ARBA00022692"/>
    </source>
</evidence>
<gene>
    <name evidence="7" type="primary">LOC122133023</name>
</gene>
<feature type="transmembrane region" description="Helical" evidence="5">
    <location>
        <begin position="21"/>
        <end position="41"/>
    </location>
</feature>
<reference evidence="7" key="1">
    <citation type="submission" date="2025-08" db="UniProtKB">
        <authorList>
            <consortium name="RefSeq"/>
        </authorList>
    </citation>
    <scope>IDENTIFICATION</scope>
</reference>
<dbReference type="InterPro" id="IPR018499">
    <property type="entry name" value="Tetraspanin/Peripherin"/>
</dbReference>
<comment type="subcellular location">
    <subcellularLocation>
        <location evidence="1">Membrane</location>
        <topology evidence="1">Multi-pass membrane protein</topology>
    </subcellularLocation>
</comment>
<protein>
    <submittedName>
        <fullName evidence="7">Leukocyte surface antigen CD53-like</fullName>
    </submittedName>
</protein>
<evidence type="ECO:0000256" key="4">
    <source>
        <dbReference type="ARBA" id="ARBA00023136"/>
    </source>
</evidence>
<dbReference type="Proteomes" id="UP000515152">
    <property type="component" value="Chromosome 7"/>
</dbReference>
<dbReference type="PANTHER" id="PTHR19282:SF39">
    <property type="entry name" value="LEUKOCYTE SURFACE ANTIGEN CD53"/>
    <property type="match status" value="1"/>
</dbReference>
<proteinExistence type="predicted"/>
<organism evidence="6 7">
    <name type="scientific">Clupea harengus</name>
    <name type="common">Atlantic herring</name>
    <dbReference type="NCBI Taxonomy" id="7950"/>
    <lineage>
        <taxon>Eukaryota</taxon>
        <taxon>Metazoa</taxon>
        <taxon>Chordata</taxon>
        <taxon>Craniata</taxon>
        <taxon>Vertebrata</taxon>
        <taxon>Euteleostomi</taxon>
        <taxon>Actinopterygii</taxon>
        <taxon>Neopterygii</taxon>
        <taxon>Teleostei</taxon>
        <taxon>Clupei</taxon>
        <taxon>Clupeiformes</taxon>
        <taxon>Clupeoidei</taxon>
        <taxon>Clupeidae</taxon>
        <taxon>Clupea</taxon>
    </lineage>
</organism>
<evidence type="ECO:0000256" key="5">
    <source>
        <dbReference type="SAM" id="Phobius"/>
    </source>
</evidence>
<dbReference type="KEGG" id="char:122133023"/>
<dbReference type="OrthoDB" id="438211at2759"/>